<proteinExistence type="inferred from homology"/>
<evidence type="ECO:0000256" key="1">
    <source>
        <dbReference type="ARBA" id="ARBA00005417"/>
    </source>
</evidence>
<evidence type="ECO:0000256" key="3">
    <source>
        <dbReference type="ARBA" id="ARBA00022741"/>
    </source>
</evidence>
<dbReference type="PANTHER" id="PTHR43335">
    <property type="entry name" value="ABC TRANSPORTER, ATP-BINDING PROTEIN"/>
    <property type="match status" value="1"/>
</dbReference>
<keyword evidence="4" id="KW-0067">ATP-binding</keyword>
<dbReference type="SMART" id="SM00382">
    <property type="entry name" value="AAA"/>
    <property type="match status" value="1"/>
</dbReference>
<protein>
    <submittedName>
        <fullName evidence="7">ABC transporter-like protein</fullName>
    </submittedName>
</protein>
<dbReference type="STRING" id="1230455.C462_12797"/>
<dbReference type="RefSeq" id="WP_007996444.1">
    <property type="nucleotide sequence ID" value="NZ_AOJJ01000079.1"/>
</dbReference>
<accession>M0PH90</accession>
<dbReference type="InterPro" id="IPR003439">
    <property type="entry name" value="ABC_transporter-like_ATP-bd"/>
</dbReference>
<dbReference type="PROSITE" id="PS50893">
    <property type="entry name" value="ABC_TRANSPORTER_2"/>
    <property type="match status" value="1"/>
</dbReference>
<feature type="domain" description="ABC transporter" evidence="6">
    <location>
        <begin position="22"/>
        <end position="249"/>
    </location>
</feature>
<keyword evidence="3" id="KW-0547">Nucleotide-binding</keyword>
<dbReference type="AlphaFoldDB" id="M0PH90"/>
<evidence type="ECO:0000313" key="7">
    <source>
        <dbReference type="EMBL" id="EMA69436.1"/>
    </source>
</evidence>
<evidence type="ECO:0000256" key="4">
    <source>
        <dbReference type="ARBA" id="ARBA00022840"/>
    </source>
</evidence>
<feature type="region of interest" description="Disordered" evidence="5">
    <location>
        <begin position="315"/>
        <end position="350"/>
    </location>
</feature>
<dbReference type="Pfam" id="PF00005">
    <property type="entry name" value="ABC_tran"/>
    <property type="match status" value="1"/>
</dbReference>
<dbReference type="EMBL" id="AOJJ01000079">
    <property type="protein sequence ID" value="EMA69436.1"/>
    <property type="molecule type" value="Genomic_DNA"/>
</dbReference>
<dbReference type="GO" id="GO:0016887">
    <property type="term" value="F:ATP hydrolysis activity"/>
    <property type="evidence" value="ECO:0007669"/>
    <property type="project" value="InterPro"/>
</dbReference>
<comment type="similarity">
    <text evidence="1">Belongs to the ABC transporter superfamily.</text>
</comment>
<sequence length="350" mass="36674">MPAETHPSDGSTAATDDRSVAVQTTGLTKRYGDDVLAVDDLDLTVYAGEIFGFLGPNGAGKSTTIDVIMDYVRPSAGSATVLGRDAQAETRAVHERVGILPDGYGLYERRTGRENLTYAIALKGADDDVDDLLDRVGLDRAAADRAVGGYSKGMTQRLALAIALVGDPDVLILDEPSSGLDPNGVRLVREIARDHADRGKTVFFSSHILSQVEAVCDRVAILDRGRLVAVDTIEGLRDALDTGSTVTLTVDAVPDRLTLGELAGVDDVAVDDRTIRVRVGEAAAKVDVIDRAREDGAAILDVAIAESSLEDLFSAYTGGSPPNRDGLDAGASEADASADDVPTRGAPEGE</sequence>
<dbReference type="InterPro" id="IPR027417">
    <property type="entry name" value="P-loop_NTPase"/>
</dbReference>
<keyword evidence="2" id="KW-0813">Transport</keyword>
<gene>
    <name evidence="7" type="ORF">C462_12797</name>
</gene>
<reference evidence="7 8" key="1">
    <citation type="journal article" date="2014" name="PLoS Genet.">
        <title>Phylogenetically driven sequencing of extremely halophilic archaea reveals strategies for static and dynamic osmo-response.</title>
        <authorList>
            <person name="Becker E.A."/>
            <person name="Seitzer P.M."/>
            <person name="Tritt A."/>
            <person name="Larsen D."/>
            <person name="Krusor M."/>
            <person name="Yao A.I."/>
            <person name="Wu D."/>
            <person name="Madern D."/>
            <person name="Eisen J.A."/>
            <person name="Darling A.E."/>
            <person name="Facciotti M.T."/>
        </authorList>
    </citation>
    <scope>NUCLEOTIDE SEQUENCE [LARGE SCALE GENOMIC DNA]</scope>
    <source>
        <strain evidence="7 8">JCM 13916</strain>
    </source>
</reference>
<organism evidence="7 8">
    <name type="scientific">Halorubrum distributum JCM 13916</name>
    <dbReference type="NCBI Taxonomy" id="1230455"/>
    <lineage>
        <taxon>Archaea</taxon>
        <taxon>Methanobacteriati</taxon>
        <taxon>Methanobacteriota</taxon>
        <taxon>Stenosarchaea group</taxon>
        <taxon>Halobacteria</taxon>
        <taxon>Halobacteriales</taxon>
        <taxon>Haloferacaceae</taxon>
        <taxon>Halorubrum</taxon>
        <taxon>Halorubrum distributum group</taxon>
    </lineage>
</organism>
<evidence type="ECO:0000313" key="8">
    <source>
        <dbReference type="Proteomes" id="UP000011528"/>
    </source>
</evidence>
<dbReference type="GO" id="GO:0005524">
    <property type="term" value="F:ATP binding"/>
    <property type="evidence" value="ECO:0007669"/>
    <property type="project" value="UniProtKB-KW"/>
</dbReference>
<evidence type="ECO:0000256" key="2">
    <source>
        <dbReference type="ARBA" id="ARBA00022448"/>
    </source>
</evidence>
<dbReference type="CDD" id="cd03230">
    <property type="entry name" value="ABC_DR_subfamily_A"/>
    <property type="match status" value="1"/>
</dbReference>
<dbReference type="Proteomes" id="UP000011528">
    <property type="component" value="Unassembled WGS sequence"/>
</dbReference>
<evidence type="ECO:0000259" key="6">
    <source>
        <dbReference type="PROSITE" id="PS50893"/>
    </source>
</evidence>
<dbReference type="PATRIC" id="fig|1230455.3.peg.2470"/>
<dbReference type="InterPro" id="IPR003593">
    <property type="entry name" value="AAA+_ATPase"/>
</dbReference>
<comment type="caution">
    <text evidence="7">The sequence shown here is derived from an EMBL/GenBank/DDBJ whole genome shotgun (WGS) entry which is preliminary data.</text>
</comment>
<evidence type="ECO:0000256" key="5">
    <source>
        <dbReference type="SAM" id="MobiDB-lite"/>
    </source>
</evidence>
<name>M0PH90_9EURY</name>
<dbReference type="Gene3D" id="3.40.50.300">
    <property type="entry name" value="P-loop containing nucleotide triphosphate hydrolases"/>
    <property type="match status" value="1"/>
</dbReference>
<dbReference type="SUPFAM" id="SSF52540">
    <property type="entry name" value="P-loop containing nucleoside triphosphate hydrolases"/>
    <property type="match status" value="1"/>
</dbReference>
<dbReference type="PANTHER" id="PTHR43335:SF4">
    <property type="entry name" value="ABC TRANSPORTER, ATP-BINDING PROTEIN"/>
    <property type="match status" value="1"/>
</dbReference>